<comment type="caution">
    <text evidence="2">The sequence shown here is derived from an EMBL/GenBank/DDBJ whole genome shotgun (WGS) entry which is preliminary data.</text>
</comment>
<organism evidence="2 3">
    <name type="scientific">Candolleomyces aberdarensis</name>
    <dbReference type="NCBI Taxonomy" id="2316362"/>
    <lineage>
        <taxon>Eukaryota</taxon>
        <taxon>Fungi</taxon>
        <taxon>Dikarya</taxon>
        <taxon>Basidiomycota</taxon>
        <taxon>Agaricomycotina</taxon>
        <taxon>Agaricomycetes</taxon>
        <taxon>Agaricomycetidae</taxon>
        <taxon>Agaricales</taxon>
        <taxon>Agaricineae</taxon>
        <taxon>Psathyrellaceae</taxon>
        <taxon>Candolleomyces</taxon>
    </lineage>
</organism>
<feature type="transmembrane region" description="Helical" evidence="1">
    <location>
        <begin position="21"/>
        <end position="41"/>
    </location>
</feature>
<name>A0A4V1Q3H3_9AGAR</name>
<reference evidence="2 3" key="1">
    <citation type="submission" date="2019-01" db="EMBL/GenBank/DDBJ databases">
        <title>Draft genome sequence of Psathyrella aberdarensis IHI B618.</title>
        <authorList>
            <person name="Buettner E."/>
            <person name="Kellner H."/>
        </authorList>
    </citation>
    <scope>NUCLEOTIDE SEQUENCE [LARGE SCALE GENOMIC DNA]</scope>
    <source>
        <strain evidence="2 3">IHI B618</strain>
    </source>
</reference>
<proteinExistence type="predicted"/>
<keyword evidence="1" id="KW-0472">Membrane</keyword>
<keyword evidence="1" id="KW-1133">Transmembrane helix</keyword>
<keyword evidence="3" id="KW-1185">Reference proteome</keyword>
<sequence>MVLSPCGAYTVDILHSKSAQVSAAGSAFRAVFLAFWIMAILPLVENYGVLATDSVAALLGLLAFGLLWVTISYGETLRSLVDLGYSTEEDN</sequence>
<gene>
    <name evidence="2" type="ORF">EST38_g7261</name>
</gene>
<protein>
    <submittedName>
        <fullName evidence="2">Uncharacterized protein</fullName>
    </submittedName>
</protein>
<dbReference type="EMBL" id="SDEE01000255">
    <property type="protein sequence ID" value="RXW18588.1"/>
    <property type="molecule type" value="Genomic_DNA"/>
</dbReference>
<dbReference type="OrthoDB" id="3066029at2759"/>
<feature type="transmembrane region" description="Helical" evidence="1">
    <location>
        <begin position="47"/>
        <end position="69"/>
    </location>
</feature>
<accession>A0A4V1Q3H3</accession>
<evidence type="ECO:0000313" key="3">
    <source>
        <dbReference type="Proteomes" id="UP000290288"/>
    </source>
</evidence>
<evidence type="ECO:0000256" key="1">
    <source>
        <dbReference type="SAM" id="Phobius"/>
    </source>
</evidence>
<dbReference type="Proteomes" id="UP000290288">
    <property type="component" value="Unassembled WGS sequence"/>
</dbReference>
<dbReference type="AlphaFoldDB" id="A0A4V1Q3H3"/>
<evidence type="ECO:0000313" key="2">
    <source>
        <dbReference type="EMBL" id="RXW18588.1"/>
    </source>
</evidence>
<dbReference type="STRING" id="2316362.A0A4V1Q3H3"/>
<keyword evidence="1" id="KW-0812">Transmembrane</keyword>